<comment type="caution">
    <text evidence="3">The sequence shown here is derived from an EMBL/GenBank/DDBJ whole genome shotgun (WGS) entry which is preliminary data.</text>
</comment>
<protein>
    <recommendedName>
        <fullName evidence="2">Prokaryotic YEATS domain-containing protein</fullName>
    </recommendedName>
</protein>
<sequence>MVGRMTNLFWRGGRLRHTERALGFLLCLSAGAFALLVATAPAVAASWSYLGIAVATALASFSVGLALGLFFGLPSLVPRVAGTPSAPVAESTSLEQIADWLVKIVVGITLTRFDVISGRLENAAAQVAAAMACRPAGEPCSAPVAGTIMACFAVLGFLIAYLWMRRYFLGELRRGREEAEREIIDDAVRSGDFQTTPVSTSRASLDGPDAAALAAIVPGEHPDDPWKGQFGGESEDAEVRLRGEVEPLQTRPGLYALGIELEGRTREARDRLEGTVVTFFLHPTFKRYRRSVVFRKGRARLELVAYGAFTVGAATAGGSRVELDLAELPGAPAGFVEA</sequence>
<accession>A0A147HYH0</accession>
<reference evidence="3 4" key="1">
    <citation type="journal article" date="2016" name="Front. Microbiol.">
        <title>Genomic Resource of Rice Seed Associated Bacteria.</title>
        <authorList>
            <person name="Midha S."/>
            <person name="Bansal K."/>
            <person name="Sharma S."/>
            <person name="Kumar N."/>
            <person name="Patil P.P."/>
            <person name="Chaudhry V."/>
            <person name="Patil P.B."/>
        </authorList>
    </citation>
    <scope>NUCLEOTIDE SEQUENCE [LARGE SCALE GENOMIC DNA]</scope>
    <source>
        <strain evidence="3 4">NS334</strain>
    </source>
</reference>
<evidence type="ECO:0000259" key="2">
    <source>
        <dbReference type="Pfam" id="PF20305"/>
    </source>
</evidence>
<keyword evidence="4" id="KW-1185">Reference proteome</keyword>
<gene>
    <name evidence="3" type="ORF">NS334_13555</name>
</gene>
<feature type="transmembrane region" description="Helical" evidence="1">
    <location>
        <begin position="21"/>
        <end position="43"/>
    </location>
</feature>
<evidence type="ECO:0000313" key="3">
    <source>
        <dbReference type="EMBL" id="KTT69954.1"/>
    </source>
</evidence>
<dbReference type="PATRIC" id="fig|869719.3.peg.2704"/>
<feature type="transmembrane region" description="Helical" evidence="1">
    <location>
        <begin position="49"/>
        <end position="73"/>
    </location>
</feature>
<organism evidence="3 4">
    <name type="scientific">Sphingomonas endophytica</name>
    <dbReference type="NCBI Taxonomy" id="869719"/>
    <lineage>
        <taxon>Bacteria</taxon>
        <taxon>Pseudomonadati</taxon>
        <taxon>Pseudomonadota</taxon>
        <taxon>Alphaproteobacteria</taxon>
        <taxon>Sphingomonadales</taxon>
        <taxon>Sphingomonadaceae</taxon>
        <taxon>Sphingomonas</taxon>
    </lineage>
</organism>
<name>A0A147HYH0_9SPHN</name>
<proteinExistence type="predicted"/>
<dbReference type="Pfam" id="PF20305">
    <property type="entry name" value="pYEATS"/>
    <property type="match status" value="1"/>
</dbReference>
<dbReference type="Proteomes" id="UP000074310">
    <property type="component" value="Unassembled WGS sequence"/>
</dbReference>
<evidence type="ECO:0000313" key="4">
    <source>
        <dbReference type="Proteomes" id="UP000074310"/>
    </source>
</evidence>
<evidence type="ECO:0000256" key="1">
    <source>
        <dbReference type="SAM" id="Phobius"/>
    </source>
</evidence>
<dbReference type="AlphaFoldDB" id="A0A147HYH0"/>
<keyword evidence="1" id="KW-1133">Transmembrane helix</keyword>
<keyword evidence="1" id="KW-0812">Transmembrane</keyword>
<dbReference type="EMBL" id="LDTB01000059">
    <property type="protein sequence ID" value="KTT69954.1"/>
    <property type="molecule type" value="Genomic_DNA"/>
</dbReference>
<feature type="domain" description="Prokaryotic YEATS" evidence="2">
    <location>
        <begin position="257"/>
        <end position="325"/>
    </location>
</feature>
<feature type="transmembrane region" description="Helical" evidence="1">
    <location>
        <begin position="144"/>
        <end position="164"/>
    </location>
</feature>
<dbReference type="InterPro" id="IPR046888">
    <property type="entry name" value="pYEATS"/>
</dbReference>
<keyword evidence="1" id="KW-0472">Membrane</keyword>